<feature type="domain" description="TIR" evidence="1">
    <location>
        <begin position="7"/>
        <end position="149"/>
    </location>
</feature>
<dbReference type="GO" id="GO:0005829">
    <property type="term" value="C:cytosol"/>
    <property type="evidence" value="ECO:0007669"/>
    <property type="project" value="TreeGrafter"/>
</dbReference>
<proteinExistence type="predicted"/>
<evidence type="ECO:0000259" key="1">
    <source>
        <dbReference type="PROSITE" id="PS50104"/>
    </source>
</evidence>
<dbReference type="SUPFAM" id="SSF52540">
    <property type="entry name" value="P-loop containing nucleoside triphosphate hydrolases"/>
    <property type="match status" value="1"/>
</dbReference>
<dbReference type="PROSITE" id="PS51199">
    <property type="entry name" value="SF4_HELICASE"/>
    <property type="match status" value="1"/>
</dbReference>
<organism evidence="3 4">
    <name type="scientific">Paraburkholderia phytofirmans OLGA172</name>
    <dbReference type="NCBI Taxonomy" id="1417228"/>
    <lineage>
        <taxon>Bacteria</taxon>
        <taxon>Pseudomonadati</taxon>
        <taxon>Pseudomonadota</taxon>
        <taxon>Betaproteobacteria</taxon>
        <taxon>Burkholderiales</taxon>
        <taxon>Burkholderiaceae</taxon>
        <taxon>Paraburkholderia</taxon>
    </lineage>
</organism>
<dbReference type="PANTHER" id="PTHR30153">
    <property type="entry name" value="REPLICATIVE DNA HELICASE DNAB"/>
    <property type="match status" value="1"/>
</dbReference>
<dbReference type="EMBL" id="CP014578">
    <property type="protein sequence ID" value="ANB73620.1"/>
    <property type="molecule type" value="Genomic_DNA"/>
</dbReference>
<dbReference type="Gene3D" id="3.40.50.300">
    <property type="entry name" value="P-loop containing nucleotide triphosphate hydrolases"/>
    <property type="match status" value="1"/>
</dbReference>
<name>A0A160FM00_9BURK</name>
<evidence type="ECO:0008006" key="5">
    <source>
        <dbReference type="Google" id="ProtNLM"/>
    </source>
</evidence>
<gene>
    <name evidence="3" type="ORF">AYM40_15585</name>
</gene>
<feature type="domain" description="SF4 helicase" evidence="2">
    <location>
        <begin position="185"/>
        <end position="450"/>
    </location>
</feature>
<dbReference type="GO" id="GO:0006260">
    <property type="term" value="P:DNA replication"/>
    <property type="evidence" value="ECO:0007669"/>
    <property type="project" value="InterPro"/>
</dbReference>
<dbReference type="STRING" id="1804984.AYM40_15585"/>
<keyword evidence="4" id="KW-1185">Reference proteome</keyword>
<dbReference type="KEGG" id="buz:AYM40_15585"/>
<dbReference type="InterPro" id="IPR035897">
    <property type="entry name" value="Toll_tir_struct_dom_sf"/>
</dbReference>
<dbReference type="InterPro" id="IPR007694">
    <property type="entry name" value="DNA_helicase_DnaB-like_C"/>
</dbReference>
<dbReference type="PROSITE" id="PS50104">
    <property type="entry name" value="TIR"/>
    <property type="match status" value="1"/>
</dbReference>
<sequence>MMIDENDEVRVFISYSHKDESHRGQLEDHLAILQRTGKISSWTDRKIVAGTDWAASIDANVQSADIILLLVSPSFVSSPYCMDKELAIALDRHQAEAATVIPIFVRPADLESAPFMSIQGLPSGGVPVTKWDDSDTAWLDVAKGIRAAAERIAERKRRRTNAAAPTTLGDALSAYVERLDTRLQNGASVSGFLTGLADFDRAIDGLQRGDLVTVASRPGMGKTNFCLGIAAAIAGAGLPTVYFSTKTSTNDVVERLLANSARLHFSRLRSARMPDDDWSAFVAAVHKLGDSNLLLDDTTHLTFEAIRETCSRFREQQGAIGLLVLDSVHYLDVGATGTHDVPAIGRALKRLAREFDCPVVVTAGVNREPEKRPNKRPVMRDLGAWHELGEESDVVAFLHIESHYNPDTPDRGTAEILIARNQHGPVGEVRVLYDEKTGTFEHWSVPSFSQ</sequence>
<evidence type="ECO:0000259" key="2">
    <source>
        <dbReference type="PROSITE" id="PS51199"/>
    </source>
</evidence>
<dbReference type="Gene3D" id="3.40.50.10140">
    <property type="entry name" value="Toll/interleukin-1 receptor homology (TIR) domain"/>
    <property type="match status" value="1"/>
</dbReference>
<dbReference type="InterPro" id="IPR000157">
    <property type="entry name" value="TIR_dom"/>
</dbReference>
<dbReference type="PANTHER" id="PTHR30153:SF2">
    <property type="entry name" value="REPLICATIVE DNA HELICASE"/>
    <property type="match status" value="1"/>
</dbReference>
<accession>A0A160FM00</accession>
<dbReference type="Proteomes" id="UP000076852">
    <property type="component" value="Chromosome 1"/>
</dbReference>
<dbReference type="SUPFAM" id="SSF52200">
    <property type="entry name" value="Toll/Interleukin receptor TIR domain"/>
    <property type="match status" value="1"/>
</dbReference>
<evidence type="ECO:0000313" key="4">
    <source>
        <dbReference type="Proteomes" id="UP000076852"/>
    </source>
</evidence>
<dbReference type="GO" id="GO:0005524">
    <property type="term" value="F:ATP binding"/>
    <property type="evidence" value="ECO:0007669"/>
    <property type="project" value="InterPro"/>
</dbReference>
<dbReference type="GO" id="GO:0003678">
    <property type="term" value="F:DNA helicase activity"/>
    <property type="evidence" value="ECO:0007669"/>
    <property type="project" value="InterPro"/>
</dbReference>
<dbReference type="RefSeq" id="WP_063496997.1">
    <property type="nucleotide sequence ID" value="NZ_CP014578.1"/>
</dbReference>
<evidence type="ECO:0000313" key="3">
    <source>
        <dbReference type="EMBL" id="ANB73620.1"/>
    </source>
</evidence>
<dbReference type="Pfam" id="PF13676">
    <property type="entry name" value="TIR_2"/>
    <property type="match status" value="1"/>
</dbReference>
<dbReference type="GO" id="GO:0007165">
    <property type="term" value="P:signal transduction"/>
    <property type="evidence" value="ECO:0007669"/>
    <property type="project" value="InterPro"/>
</dbReference>
<dbReference type="Pfam" id="PF03796">
    <property type="entry name" value="DnaB_C"/>
    <property type="match status" value="1"/>
</dbReference>
<protein>
    <recommendedName>
        <fullName evidence="5">SF4 helicase domain-containing protein</fullName>
    </recommendedName>
</protein>
<dbReference type="OrthoDB" id="9773982at2"/>
<dbReference type="InterPro" id="IPR027417">
    <property type="entry name" value="P-loop_NTPase"/>
</dbReference>
<dbReference type="AlphaFoldDB" id="A0A160FM00"/>
<reference evidence="3 4" key="1">
    <citation type="journal article" date="2016" name="Gene">
        <title>PacBio SMRT assembly of a complex multi-replicon genome reveals chlorocatechol degradative operon in a region of genome plasticity.</title>
        <authorList>
            <person name="Ricker N."/>
            <person name="Shen S.Y."/>
            <person name="Goordial J."/>
            <person name="Jin S."/>
            <person name="Fulthorpe R.R."/>
        </authorList>
    </citation>
    <scope>NUCLEOTIDE SEQUENCE [LARGE SCALE GENOMIC DNA]</scope>
    <source>
        <strain evidence="3 4">OLGA172</strain>
    </source>
</reference>
<dbReference type="SMART" id="SM00255">
    <property type="entry name" value="TIR"/>
    <property type="match status" value="1"/>
</dbReference>